<dbReference type="AlphaFoldDB" id="A0A671Q813"/>
<dbReference type="Ensembl" id="ENSSANT00000070909.1">
    <property type="protein sequence ID" value="ENSSANP00000066711.1"/>
    <property type="gene ID" value="ENSSANG00000033251.1"/>
</dbReference>
<keyword evidence="2" id="KW-1185">Reference proteome</keyword>
<accession>A0A671Q813</accession>
<protein>
    <submittedName>
        <fullName evidence="1">Apolipoprotein A-II</fullName>
    </submittedName>
</protein>
<evidence type="ECO:0000313" key="2">
    <source>
        <dbReference type="Proteomes" id="UP000472260"/>
    </source>
</evidence>
<organism evidence="1 2">
    <name type="scientific">Sinocyclocheilus anshuiensis</name>
    <dbReference type="NCBI Taxonomy" id="1608454"/>
    <lineage>
        <taxon>Eukaryota</taxon>
        <taxon>Metazoa</taxon>
        <taxon>Chordata</taxon>
        <taxon>Craniata</taxon>
        <taxon>Vertebrata</taxon>
        <taxon>Euteleostomi</taxon>
        <taxon>Actinopterygii</taxon>
        <taxon>Neopterygii</taxon>
        <taxon>Teleostei</taxon>
        <taxon>Ostariophysi</taxon>
        <taxon>Cypriniformes</taxon>
        <taxon>Cyprinidae</taxon>
        <taxon>Cyprininae</taxon>
        <taxon>Sinocyclocheilus</taxon>
    </lineage>
</organism>
<proteinExistence type="predicted"/>
<dbReference type="Proteomes" id="UP000472260">
    <property type="component" value="Unassembled WGS sequence"/>
</dbReference>
<reference evidence="1" key="1">
    <citation type="submission" date="2025-08" db="UniProtKB">
        <authorList>
            <consortium name="Ensembl"/>
        </authorList>
    </citation>
    <scope>IDENTIFICATION</scope>
</reference>
<reference evidence="1" key="2">
    <citation type="submission" date="2025-09" db="UniProtKB">
        <authorList>
            <consortium name="Ensembl"/>
        </authorList>
    </citation>
    <scope>IDENTIFICATION</scope>
</reference>
<evidence type="ECO:0000313" key="1">
    <source>
        <dbReference type="Ensembl" id="ENSSANP00000066711.1"/>
    </source>
</evidence>
<sequence>GWTVDNITADAATAVDSSPLFLSTGISLAQVSVCVWAQDWPEPDKELLEKYEGLKAVFLKRLVNAWEKAKDAIQPALESCPTGGQAKEIFEEMRKRPRVESAIKIIGGLASELEPVVDKARMALLGAYGHYLRPYIGEHLDKAITNIKPVLDTVLPHEG</sequence>
<name>A0A671Q813_9TELE</name>